<dbReference type="PANTHER" id="PTHR21661">
    <property type="entry name" value="EPOXIDE HYDROLASE 1-RELATED"/>
    <property type="match status" value="1"/>
</dbReference>
<dbReference type="AlphaFoldDB" id="A0A917PDP4"/>
<gene>
    <name evidence="3" type="ORF">GCM10010121_098160</name>
</gene>
<dbReference type="InterPro" id="IPR029058">
    <property type="entry name" value="AB_hydrolase_fold"/>
</dbReference>
<protein>
    <submittedName>
        <fullName evidence="3">Uncharacterized protein</fullName>
    </submittedName>
</protein>
<keyword evidence="2" id="KW-0378">Hydrolase</keyword>
<evidence type="ECO:0000313" key="3">
    <source>
        <dbReference type="EMBL" id="GGJ71980.1"/>
    </source>
</evidence>
<reference evidence="3" key="1">
    <citation type="journal article" date="2014" name="Int. J. Syst. Evol. Microbiol.">
        <title>Complete genome sequence of Corynebacterium casei LMG S-19264T (=DSM 44701T), isolated from a smear-ripened cheese.</title>
        <authorList>
            <consortium name="US DOE Joint Genome Institute (JGI-PGF)"/>
            <person name="Walter F."/>
            <person name="Albersmeier A."/>
            <person name="Kalinowski J."/>
            <person name="Ruckert C."/>
        </authorList>
    </citation>
    <scope>NUCLEOTIDE SEQUENCE</scope>
    <source>
        <strain evidence="3">JCM 3086</strain>
    </source>
</reference>
<evidence type="ECO:0000256" key="2">
    <source>
        <dbReference type="ARBA" id="ARBA00022801"/>
    </source>
</evidence>
<dbReference type="RefSeq" id="WP_189317748.1">
    <property type="nucleotide sequence ID" value="NZ_BMQA01000138.1"/>
</dbReference>
<accession>A0A917PDP4</accession>
<name>A0A917PDP4_9ACTN</name>
<dbReference type="PANTHER" id="PTHR21661:SF35">
    <property type="entry name" value="EPOXIDE HYDROLASE"/>
    <property type="match status" value="1"/>
</dbReference>
<dbReference type="Proteomes" id="UP000657574">
    <property type="component" value="Unassembled WGS sequence"/>
</dbReference>
<dbReference type="EMBL" id="BMQA01000138">
    <property type="protein sequence ID" value="GGJ71980.1"/>
    <property type="molecule type" value="Genomic_DNA"/>
</dbReference>
<organism evidence="3 4">
    <name type="scientific">Streptomyces brasiliensis</name>
    <dbReference type="NCBI Taxonomy" id="1954"/>
    <lineage>
        <taxon>Bacteria</taxon>
        <taxon>Bacillati</taxon>
        <taxon>Actinomycetota</taxon>
        <taxon>Actinomycetes</taxon>
        <taxon>Kitasatosporales</taxon>
        <taxon>Streptomycetaceae</taxon>
        <taxon>Streptomyces</taxon>
    </lineage>
</organism>
<dbReference type="GO" id="GO:0097176">
    <property type="term" value="P:epoxide metabolic process"/>
    <property type="evidence" value="ECO:0007669"/>
    <property type="project" value="TreeGrafter"/>
</dbReference>
<comment type="similarity">
    <text evidence="1">Belongs to the peptidase S33 family.</text>
</comment>
<reference evidence="3" key="2">
    <citation type="submission" date="2020-09" db="EMBL/GenBank/DDBJ databases">
        <authorList>
            <person name="Sun Q."/>
            <person name="Ohkuma M."/>
        </authorList>
    </citation>
    <scope>NUCLEOTIDE SEQUENCE</scope>
    <source>
        <strain evidence="3">JCM 3086</strain>
    </source>
</reference>
<comment type="caution">
    <text evidence="3">The sequence shown here is derived from an EMBL/GenBank/DDBJ whole genome shotgun (WGS) entry which is preliminary data.</text>
</comment>
<dbReference type="GO" id="GO:0004301">
    <property type="term" value="F:epoxide hydrolase activity"/>
    <property type="evidence" value="ECO:0007669"/>
    <property type="project" value="TreeGrafter"/>
</dbReference>
<evidence type="ECO:0000313" key="4">
    <source>
        <dbReference type="Proteomes" id="UP000657574"/>
    </source>
</evidence>
<dbReference type="Gene3D" id="3.40.50.1820">
    <property type="entry name" value="alpha/beta hydrolase"/>
    <property type="match status" value="1"/>
</dbReference>
<sequence>MFNGELSYSMAQAIPEGVPDELRKEILAFYDTYASHVVVHMLDGQTVTHGLNDSPVGMLAWLLQRWKKWSDKSGDFAAVFPRDHILTNATIYWVNQAIGQSIRSYKNAVRYPWQPSHDRTPAIEAPAGSVAVKSNETNVRL</sequence>
<dbReference type="SUPFAM" id="SSF53474">
    <property type="entry name" value="alpha/beta-Hydrolases"/>
    <property type="match status" value="1"/>
</dbReference>
<keyword evidence="4" id="KW-1185">Reference proteome</keyword>
<evidence type="ECO:0000256" key="1">
    <source>
        <dbReference type="ARBA" id="ARBA00010088"/>
    </source>
</evidence>
<proteinExistence type="inferred from homology"/>